<name>A0A177CAQ3_9PLEO</name>
<dbReference type="GeneID" id="28757022"/>
<protein>
    <recommendedName>
        <fullName evidence="3">F-box domain-containing protein</fullName>
    </recommendedName>
</protein>
<evidence type="ECO:0000313" key="1">
    <source>
        <dbReference type="EMBL" id="OAG04655.1"/>
    </source>
</evidence>
<dbReference type="Proteomes" id="UP000077069">
    <property type="component" value="Unassembled WGS sequence"/>
</dbReference>
<keyword evidence="2" id="KW-1185">Reference proteome</keyword>
<dbReference type="STRING" id="1460663.A0A177CAQ3"/>
<evidence type="ECO:0000313" key="2">
    <source>
        <dbReference type="Proteomes" id="UP000077069"/>
    </source>
</evidence>
<dbReference type="OrthoDB" id="2853639at2759"/>
<dbReference type="RefSeq" id="XP_018035020.1">
    <property type="nucleotide sequence ID" value="XM_018173536.1"/>
</dbReference>
<dbReference type="AlphaFoldDB" id="A0A177CAQ3"/>
<sequence length="218" mass="24704">MAPKTLVDFPDELLLQLPVHMHNIEDFKNASSTCRRLHNVFADTLPKTILRLASGSAPTFFSPHPYFLVLAVARQIATWAVANDSERQTRVERLMEAFRGGMKGLLSLALRDDVEDVGLTMDDVRRMYEARFSILNPLNATMDAMIGDEWYKQPDFWYGGAEDAFTLYTDVSSATYQLLTYGELFGSSMASYLEPADRRKPGLGIETRIEFIKYCIPD</sequence>
<dbReference type="EMBL" id="KV441553">
    <property type="protein sequence ID" value="OAG04655.1"/>
    <property type="molecule type" value="Genomic_DNA"/>
</dbReference>
<organism evidence="1 2">
    <name type="scientific">Paraphaeosphaeria sporulosa</name>
    <dbReference type="NCBI Taxonomy" id="1460663"/>
    <lineage>
        <taxon>Eukaryota</taxon>
        <taxon>Fungi</taxon>
        <taxon>Dikarya</taxon>
        <taxon>Ascomycota</taxon>
        <taxon>Pezizomycotina</taxon>
        <taxon>Dothideomycetes</taxon>
        <taxon>Pleosporomycetidae</taxon>
        <taxon>Pleosporales</taxon>
        <taxon>Massarineae</taxon>
        <taxon>Didymosphaeriaceae</taxon>
        <taxon>Paraphaeosphaeria</taxon>
    </lineage>
</organism>
<evidence type="ECO:0008006" key="3">
    <source>
        <dbReference type="Google" id="ProtNLM"/>
    </source>
</evidence>
<accession>A0A177CAQ3</accession>
<proteinExistence type="predicted"/>
<gene>
    <name evidence="1" type="ORF">CC84DRAFT_1055564</name>
</gene>
<dbReference type="InParanoid" id="A0A177CAQ3"/>
<feature type="non-terminal residue" evidence="1">
    <location>
        <position position="218"/>
    </location>
</feature>
<reference evidence="1 2" key="1">
    <citation type="submission" date="2016-05" db="EMBL/GenBank/DDBJ databases">
        <title>Comparative analysis of secretome profiles of manganese(II)-oxidizing ascomycete fungi.</title>
        <authorList>
            <consortium name="DOE Joint Genome Institute"/>
            <person name="Zeiner C.A."/>
            <person name="Purvine S.O."/>
            <person name="Zink E.M."/>
            <person name="Wu S."/>
            <person name="Pasa-Tolic L."/>
            <person name="Chaput D.L."/>
            <person name="Haridas S."/>
            <person name="Grigoriev I.V."/>
            <person name="Santelli C.M."/>
            <person name="Hansel C.M."/>
        </authorList>
    </citation>
    <scope>NUCLEOTIDE SEQUENCE [LARGE SCALE GENOMIC DNA]</scope>
    <source>
        <strain evidence="1 2">AP3s5-JAC2a</strain>
    </source>
</reference>